<name>A0A0B6Z5G0_9EUPU</name>
<sequence>MELKSVIVMLTISPSRVPLIKENYRHNDICHKIPHGMKTNTLFTDTALSSYILLCFL</sequence>
<gene>
    <name evidence="1" type="primary">ORF49799</name>
</gene>
<evidence type="ECO:0000313" key="1">
    <source>
        <dbReference type="EMBL" id="CEK63879.1"/>
    </source>
</evidence>
<organism evidence="1">
    <name type="scientific">Arion vulgaris</name>
    <dbReference type="NCBI Taxonomy" id="1028688"/>
    <lineage>
        <taxon>Eukaryota</taxon>
        <taxon>Metazoa</taxon>
        <taxon>Spiralia</taxon>
        <taxon>Lophotrochozoa</taxon>
        <taxon>Mollusca</taxon>
        <taxon>Gastropoda</taxon>
        <taxon>Heterobranchia</taxon>
        <taxon>Euthyneura</taxon>
        <taxon>Panpulmonata</taxon>
        <taxon>Eupulmonata</taxon>
        <taxon>Stylommatophora</taxon>
        <taxon>Helicina</taxon>
        <taxon>Arionoidea</taxon>
        <taxon>Arionidae</taxon>
        <taxon>Arion</taxon>
    </lineage>
</organism>
<feature type="non-terminal residue" evidence="1">
    <location>
        <position position="57"/>
    </location>
</feature>
<accession>A0A0B6Z5G0</accession>
<dbReference type="EMBL" id="HACG01017014">
    <property type="protein sequence ID" value="CEK63879.1"/>
    <property type="molecule type" value="Transcribed_RNA"/>
</dbReference>
<protein>
    <submittedName>
        <fullName evidence="1">Uncharacterized protein</fullName>
    </submittedName>
</protein>
<dbReference type="AlphaFoldDB" id="A0A0B6Z5G0"/>
<proteinExistence type="predicted"/>
<reference evidence="1" key="1">
    <citation type="submission" date="2014-12" db="EMBL/GenBank/DDBJ databases">
        <title>Insight into the proteome of Arion vulgaris.</title>
        <authorList>
            <person name="Aradska J."/>
            <person name="Bulat T."/>
            <person name="Smidak R."/>
            <person name="Sarate P."/>
            <person name="Gangsoo J."/>
            <person name="Sialana F."/>
            <person name="Bilban M."/>
            <person name="Lubec G."/>
        </authorList>
    </citation>
    <scope>NUCLEOTIDE SEQUENCE</scope>
    <source>
        <tissue evidence="1">Skin</tissue>
    </source>
</reference>